<sequence>MLDDPDDLEGRAVNCDDGAALQRTELKKLSELDTNQYLARFHILIGAPGRVPNGEPSCGLNIAGVAVGLHHTSSCDPSNSHWVEVLNTGGGVHARELVCLRRYVGEFSRRRCGAVVPGGGHLAIELRVEDRRDLRAG</sequence>
<protein>
    <submittedName>
        <fullName evidence="1">Uncharacterized protein</fullName>
    </submittedName>
</protein>
<proteinExistence type="predicted"/>
<comment type="caution">
    <text evidence="1">The sequence shown here is derived from an EMBL/GenBank/DDBJ whole genome shotgun (WGS) entry which is preliminary data.</text>
</comment>
<accession>A0A4Y3QPS6</accession>
<dbReference type="Proteomes" id="UP000319525">
    <property type="component" value="Unassembled WGS sequence"/>
</dbReference>
<reference evidence="1 2" key="1">
    <citation type="submission" date="2019-06" db="EMBL/GenBank/DDBJ databases">
        <title>Whole genome shotgun sequence of Microbacterium testaceum NBRC 12675.</title>
        <authorList>
            <person name="Hosoyama A."/>
            <person name="Uohara A."/>
            <person name="Ohji S."/>
            <person name="Ichikawa N."/>
        </authorList>
    </citation>
    <scope>NUCLEOTIDE SEQUENCE [LARGE SCALE GENOMIC DNA]</scope>
    <source>
        <strain evidence="1 2">NBRC 12675</strain>
    </source>
</reference>
<evidence type="ECO:0000313" key="1">
    <source>
        <dbReference type="EMBL" id="GEB47285.1"/>
    </source>
</evidence>
<evidence type="ECO:0000313" key="2">
    <source>
        <dbReference type="Proteomes" id="UP000319525"/>
    </source>
</evidence>
<gene>
    <name evidence="1" type="ORF">MTE01_32300</name>
</gene>
<dbReference type="AlphaFoldDB" id="A0A4Y3QPS6"/>
<name>A0A4Y3QPS6_MICTE</name>
<organism evidence="1 2">
    <name type="scientific">Microbacterium testaceum</name>
    <name type="common">Aureobacterium testaceum</name>
    <name type="synonym">Brevibacterium testaceum</name>
    <dbReference type="NCBI Taxonomy" id="2033"/>
    <lineage>
        <taxon>Bacteria</taxon>
        <taxon>Bacillati</taxon>
        <taxon>Actinomycetota</taxon>
        <taxon>Actinomycetes</taxon>
        <taxon>Micrococcales</taxon>
        <taxon>Microbacteriaceae</taxon>
        <taxon>Microbacterium</taxon>
    </lineage>
</organism>
<dbReference type="EMBL" id="BJML01000015">
    <property type="protein sequence ID" value="GEB47285.1"/>
    <property type="molecule type" value="Genomic_DNA"/>
</dbReference>